<accession>A0A835HF60</accession>
<comment type="subcellular location">
    <subcellularLocation>
        <location evidence="1">Membrane</location>
    </subcellularLocation>
</comment>
<evidence type="ECO:0000256" key="1">
    <source>
        <dbReference type="ARBA" id="ARBA00004370"/>
    </source>
</evidence>
<evidence type="ECO:0000313" key="4">
    <source>
        <dbReference type="EMBL" id="KAF9597425.1"/>
    </source>
</evidence>
<dbReference type="GO" id="GO:0005886">
    <property type="term" value="C:plasma membrane"/>
    <property type="evidence" value="ECO:0007669"/>
    <property type="project" value="TreeGrafter"/>
</dbReference>
<gene>
    <name evidence="4" type="ORF">IFM89_018871</name>
    <name evidence="5" type="ORF">IFM89_026005</name>
</gene>
<evidence type="ECO:0008006" key="7">
    <source>
        <dbReference type="Google" id="ProtNLM"/>
    </source>
</evidence>
<dbReference type="OrthoDB" id="695142at2759"/>
<evidence type="ECO:0000256" key="2">
    <source>
        <dbReference type="ARBA" id="ARBA00023136"/>
    </source>
</evidence>
<dbReference type="EMBL" id="JADFTS010000007">
    <property type="protein sequence ID" value="KAF9597425.1"/>
    <property type="molecule type" value="Genomic_DNA"/>
</dbReference>
<name>A0A835HF60_9MAGN</name>
<organism evidence="5 6">
    <name type="scientific">Coptis chinensis</name>
    <dbReference type="NCBI Taxonomy" id="261450"/>
    <lineage>
        <taxon>Eukaryota</taxon>
        <taxon>Viridiplantae</taxon>
        <taxon>Streptophyta</taxon>
        <taxon>Embryophyta</taxon>
        <taxon>Tracheophyta</taxon>
        <taxon>Spermatophyta</taxon>
        <taxon>Magnoliopsida</taxon>
        <taxon>Ranunculales</taxon>
        <taxon>Ranunculaceae</taxon>
        <taxon>Coptidoideae</taxon>
        <taxon>Coptis</taxon>
    </lineage>
</organism>
<protein>
    <recommendedName>
        <fullName evidence="7">Late embryogenesis abundant protein LEA-2 subgroup domain-containing protein</fullName>
    </recommendedName>
</protein>
<sequence length="220" mass="25123">MSQAHEIPLNVAYNGPSVPFQQPPRKRRRCGCCCVLGTTFTVILSIIVALGIAALIFWFVVRPTKMEYTVVSTDLQRFDLVNNNTIHYNLTLYMDVRNPNKRIGIYYDQLDFIASYTAWNRFAWAGVPRYYQGHRNTTNLRVNFQGQQLLVLPPWTRDSFNLEKSRGYFGIAIRVYSQIRFKVAGSITGSFKPYADCVLSIPLASNGTLRFESTRCGVDI</sequence>
<evidence type="ECO:0000313" key="6">
    <source>
        <dbReference type="Proteomes" id="UP000631114"/>
    </source>
</evidence>
<keyword evidence="3" id="KW-0812">Transmembrane</keyword>
<evidence type="ECO:0000256" key="3">
    <source>
        <dbReference type="SAM" id="Phobius"/>
    </source>
</evidence>
<proteinExistence type="predicted"/>
<dbReference type="Proteomes" id="UP000631114">
    <property type="component" value="Unassembled WGS sequence"/>
</dbReference>
<dbReference type="PANTHER" id="PTHR31234">
    <property type="entry name" value="LATE EMBRYOGENESIS ABUNDANT (LEA) HYDROXYPROLINE-RICH GLYCOPROTEIN FAMILY"/>
    <property type="match status" value="1"/>
</dbReference>
<dbReference type="AlphaFoldDB" id="A0A835HF60"/>
<keyword evidence="3" id="KW-1133">Transmembrane helix</keyword>
<dbReference type="EMBL" id="JADFTS010000007">
    <property type="protein sequence ID" value="KAF9598229.1"/>
    <property type="molecule type" value="Genomic_DNA"/>
</dbReference>
<keyword evidence="6" id="KW-1185">Reference proteome</keyword>
<evidence type="ECO:0000313" key="5">
    <source>
        <dbReference type="EMBL" id="KAF9598229.1"/>
    </source>
</evidence>
<keyword evidence="2 3" id="KW-0472">Membrane</keyword>
<reference evidence="5 6" key="1">
    <citation type="submission" date="2020-10" db="EMBL/GenBank/DDBJ databases">
        <title>The Coptis chinensis genome and diversification of protoberbering-type alkaloids.</title>
        <authorList>
            <person name="Wang B."/>
            <person name="Shu S."/>
            <person name="Song C."/>
            <person name="Liu Y."/>
        </authorList>
    </citation>
    <scope>NUCLEOTIDE SEQUENCE [LARGE SCALE GENOMIC DNA]</scope>
    <source>
        <strain evidence="5">HL-2020</strain>
        <tissue evidence="5">Leaf</tissue>
    </source>
</reference>
<dbReference type="InterPro" id="IPR044839">
    <property type="entry name" value="NDR1-like"/>
</dbReference>
<comment type="caution">
    <text evidence="5">The sequence shown here is derived from an EMBL/GenBank/DDBJ whole genome shotgun (WGS) entry which is preliminary data.</text>
</comment>
<dbReference type="PANTHER" id="PTHR31234:SF39">
    <property type="entry name" value="HARPIN-INDUCED PROTEIN 1 CONTAINING PROTEIN, EXPRESSED"/>
    <property type="match status" value="1"/>
</dbReference>
<feature type="transmembrane region" description="Helical" evidence="3">
    <location>
        <begin position="34"/>
        <end position="61"/>
    </location>
</feature>
<dbReference type="GO" id="GO:0098542">
    <property type="term" value="P:defense response to other organism"/>
    <property type="evidence" value="ECO:0007669"/>
    <property type="project" value="InterPro"/>
</dbReference>